<dbReference type="AlphaFoldDB" id="A0A9D9HZD5"/>
<protein>
    <submittedName>
        <fullName evidence="2">SpoIID/LytB domain-containing protein</fullName>
    </submittedName>
</protein>
<gene>
    <name evidence="2" type="ORF">IAC13_02155</name>
</gene>
<dbReference type="EMBL" id="JADIML010000066">
    <property type="protein sequence ID" value="MBO8462717.1"/>
    <property type="molecule type" value="Genomic_DNA"/>
</dbReference>
<dbReference type="InterPro" id="IPR013486">
    <property type="entry name" value="SpoIID/LytB"/>
</dbReference>
<dbReference type="Proteomes" id="UP000823618">
    <property type="component" value="Unassembled WGS sequence"/>
</dbReference>
<dbReference type="InterPro" id="IPR013693">
    <property type="entry name" value="SpoIID/LytB_N"/>
</dbReference>
<dbReference type="Pfam" id="PF08486">
    <property type="entry name" value="SpoIID"/>
    <property type="match status" value="1"/>
</dbReference>
<reference evidence="2" key="1">
    <citation type="submission" date="2020-10" db="EMBL/GenBank/DDBJ databases">
        <authorList>
            <person name="Gilroy R."/>
        </authorList>
    </citation>
    <scope>NUCLEOTIDE SEQUENCE</scope>
    <source>
        <strain evidence="2">E3-2379</strain>
    </source>
</reference>
<name>A0A9D9HZD5_9FIRM</name>
<proteinExistence type="predicted"/>
<sequence>MKLKKTLLLLGVTILIIIIGSHWVSKKVSNRDKEIKQVDRKKSEELTTEMIPPLDDENFIDTSDTIRVALHTTGFETLLHSEVRVTCNTKYIITYKNHKEEKKAGEMSSFSQLNQKITITPKYKKGRLTILSIKRNENNPSYRGKLTLYPKESKITVVNELSMEEYLYGVVPSEMPVSYGQEALKVQAVCARTYAMAQKNAKHYEAYHADVVDSTASQVYKNTQEDGRANQAVRDTKGKILMAGDTIASTYFFSTSFGYTTNVKDVWYQKRNEKSPIYLTGQFQGKENLTLNLKREKDFKAFINDSESYDTFEKNDTWYRWRITENLLDIAKTLEKQYPMDMKKIGVLKKIAIIERGVGGVVKICKIKGTKGSFLIEKENAIRNALAVSGTKILGQNKKSMVVSGLLPSGYFYITQKKGVITFHGGGFGHGVGMSQTGAMRMAEAGYHWEEILQHYFPETYIQECYT</sequence>
<evidence type="ECO:0000259" key="1">
    <source>
        <dbReference type="Pfam" id="PF08486"/>
    </source>
</evidence>
<organism evidence="2 3">
    <name type="scientific">Candidatus Scybalomonas excrementavium</name>
    <dbReference type="NCBI Taxonomy" id="2840943"/>
    <lineage>
        <taxon>Bacteria</taxon>
        <taxon>Bacillati</taxon>
        <taxon>Bacillota</taxon>
        <taxon>Clostridia</taxon>
        <taxon>Lachnospirales</taxon>
        <taxon>Lachnospiraceae</taxon>
        <taxon>Lachnospiraceae incertae sedis</taxon>
        <taxon>Candidatus Scybalomonas</taxon>
    </lineage>
</organism>
<feature type="domain" description="Sporulation stage II protein D amidase enhancer LytB N-terminal" evidence="1">
    <location>
        <begin position="152"/>
        <end position="242"/>
    </location>
</feature>
<accession>A0A9D9HZD5</accession>
<dbReference type="PANTHER" id="PTHR30032">
    <property type="entry name" value="N-ACETYLMURAMOYL-L-ALANINE AMIDASE-RELATED"/>
    <property type="match status" value="1"/>
</dbReference>
<evidence type="ECO:0000313" key="2">
    <source>
        <dbReference type="EMBL" id="MBO8462717.1"/>
    </source>
</evidence>
<comment type="caution">
    <text evidence="2">The sequence shown here is derived from an EMBL/GenBank/DDBJ whole genome shotgun (WGS) entry which is preliminary data.</text>
</comment>
<dbReference type="InterPro" id="IPR051922">
    <property type="entry name" value="Bact_Sporulation_Assoc"/>
</dbReference>
<dbReference type="GO" id="GO:0030288">
    <property type="term" value="C:outer membrane-bounded periplasmic space"/>
    <property type="evidence" value="ECO:0007669"/>
    <property type="project" value="TreeGrafter"/>
</dbReference>
<dbReference type="GO" id="GO:0030435">
    <property type="term" value="P:sporulation resulting in formation of a cellular spore"/>
    <property type="evidence" value="ECO:0007669"/>
    <property type="project" value="InterPro"/>
</dbReference>
<reference evidence="2" key="2">
    <citation type="journal article" date="2021" name="PeerJ">
        <title>Extensive microbial diversity within the chicken gut microbiome revealed by metagenomics and culture.</title>
        <authorList>
            <person name="Gilroy R."/>
            <person name="Ravi A."/>
            <person name="Getino M."/>
            <person name="Pursley I."/>
            <person name="Horton D.L."/>
            <person name="Alikhan N.F."/>
            <person name="Baker D."/>
            <person name="Gharbi K."/>
            <person name="Hall N."/>
            <person name="Watson M."/>
            <person name="Adriaenssens E.M."/>
            <person name="Foster-Nyarko E."/>
            <person name="Jarju S."/>
            <person name="Secka A."/>
            <person name="Antonio M."/>
            <person name="Oren A."/>
            <person name="Chaudhuri R.R."/>
            <person name="La Ragione R."/>
            <person name="Hildebrand F."/>
            <person name="Pallen M.J."/>
        </authorList>
    </citation>
    <scope>NUCLEOTIDE SEQUENCE</scope>
    <source>
        <strain evidence="2">E3-2379</strain>
    </source>
</reference>
<evidence type="ECO:0000313" key="3">
    <source>
        <dbReference type="Proteomes" id="UP000823618"/>
    </source>
</evidence>
<dbReference type="PANTHER" id="PTHR30032:SF4">
    <property type="entry name" value="AMIDASE ENHANCER"/>
    <property type="match status" value="1"/>
</dbReference>
<dbReference type="NCBIfam" id="TIGR02669">
    <property type="entry name" value="SpoIID_LytB"/>
    <property type="match status" value="1"/>
</dbReference>